<dbReference type="SUPFAM" id="SSF55931">
    <property type="entry name" value="Glutamine synthetase/guanido kinase"/>
    <property type="match status" value="1"/>
</dbReference>
<evidence type="ECO:0000256" key="1">
    <source>
        <dbReference type="ARBA" id="ARBA00005306"/>
    </source>
</evidence>
<dbReference type="RefSeq" id="WP_209510401.1">
    <property type="nucleotide sequence ID" value="NZ_JAGGKS010000001.1"/>
</dbReference>
<keyword evidence="13" id="KW-1185">Reference proteome</keyword>
<evidence type="ECO:0000313" key="13">
    <source>
        <dbReference type="Proteomes" id="UP001519342"/>
    </source>
</evidence>
<dbReference type="InterPro" id="IPR003789">
    <property type="entry name" value="Asn/Gln_tRNA_amidoTrase-B-like"/>
</dbReference>
<dbReference type="Pfam" id="PF02934">
    <property type="entry name" value="GatB_N"/>
    <property type="match status" value="1"/>
</dbReference>
<dbReference type="SMART" id="SM00845">
    <property type="entry name" value="GatB_Yqey"/>
    <property type="match status" value="1"/>
</dbReference>
<dbReference type="PANTHER" id="PTHR11659">
    <property type="entry name" value="GLUTAMYL-TRNA GLN AMIDOTRANSFERASE SUBUNIT B MITOCHONDRIAL AND PROKARYOTIC PET112-RELATED"/>
    <property type="match status" value="1"/>
</dbReference>
<dbReference type="PROSITE" id="PS01234">
    <property type="entry name" value="GATB"/>
    <property type="match status" value="1"/>
</dbReference>
<keyword evidence="5 10" id="KW-0067">ATP-binding</keyword>
<dbReference type="InterPro" id="IPR017959">
    <property type="entry name" value="Asn/Gln-tRNA_amidoTrfase_suB/E"/>
</dbReference>
<dbReference type="NCBIfam" id="TIGR00133">
    <property type="entry name" value="gatB"/>
    <property type="match status" value="1"/>
</dbReference>
<evidence type="ECO:0000256" key="9">
    <source>
        <dbReference type="ARBA" id="ARBA00047913"/>
    </source>
</evidence>
<comment type="similarity">
    <text evidence="1 10">Belongs to the GatB/GatE family. GatB subfamily.</text>
</comment>
<name>A0ABS4GAD9_9FIRM</name>
<evidence type="ECO:0000256" key="2">
    <source>
        <dbReference type="ARBA" id="ARBA00011123"/>
    </source>
</evidence>
<dbReference type="EC" id="6.3.5.-" evidence="10"/>
<comment type="catalytic activity">
    <reaction evidence="9 10">
        <text>L-glutamyl-tRNA(Gln) + L-glutamine + ATP + H2O = L-glutaminyl-tRNA(Gln) + L-glutamate + ADP + phosphate + H(+)</text>
        <dbReference type="Rhea" id="RHEA:17521"/>
        <dbReference type="Rhea" id="RHEA-COMP:9681"/>
        <dbReference type="Rhea" id="RHEA-COMP:9684"/>
        <dbReference type="ChEBI" id="CHEBI:15377"/>
        <dbReference type="ChEBI" id="CHEBI:15378"/>
        <dbReference type="ChEBI" id="CHEBI:29985"/>
        <dbReference type="ChEBI" id="CHEBI:30616"/>
        <dbReference type="ChEBI" id="CHEBI:43474"/>
        <dbReference type="ChEBI" id="CHEBI:58359"/>
        <dbReference type="ChEBI" id="CHEBI:78520"/>
        <dbReference type="ChEBI" id="CHEBI:78521"/>
        <dbReference type="ChEBI" id="CHEBI:456216"/>
    </reaction>
</comment>
<comment type="caution">
    <text evidence="12">The sequence shown here is derived from an EMBL/GenBank/DDBJ whole genome shotgun (WGS) entry which is preliminary data.</text>
</comment>
<evidence type="ECO:0000256" key="4">
    <source>
        <dbReference type="ARBA" id="ARBA00022741"/>
    </source>
</evidence>
<dbReference type="Gene3D" id="1.10.10.410">
    <property type="match status" value="1"/>
</dbReference>
<dbReference type="Pfam" id="PF02637">
    <property type="entry name" value="GatB_Yqey"/>
    <property type="match status" value="1"/>
</dbReference>
<organism evidence="12 13">
    <name type="scientific">Sedimentibacter acidaminivorans</name>
    <dbReference type="NCBI Taxonomy" id="913099"/>
    <lineage>
        <taxon>Bacteria</taxon>
        <taxon>Bacillati</taxon>
        <taxon>Bacillota</taxon>
        <taxon>Tissierellia</taxon>
        <taxon>Sedimentibacter</taxon>
    </lineage>
</organism>
<dbReference type="InterPro" id="IPR004413">
    <property type="entry name" value="GatB"/>
</dbReference>
<dbReference type="InterPro" id="IPR014746">
    <property type="entry name" value="Gln_synth/guanido_kin_cat_dom"/>
</dbReference>
<dbReference type="GO" id="GO:0050566">
    <property type="term" value="F:asparaginyl-tRNA synthase (glutamine-hydrolyzing) activity"/>
    <property type="evidence" value="ECO:0007669"/>
    <property type="project" value="UniProtKB-EC"/>
</dbReference>
<dbReference type="HAMAP" id="MF_00121">
    <property type="entry name" value="GatB"/>
    <property type="match status" value="1"/>
</dbReference>
<evidence type="ECO:0000256" key="6">
    <source>
        <dbReference type="ARBA" id="ARBA00022917"/>
    </source>
</evidence>
<evidence type="ECO:0000256" key="10">
    <source>
        <dbReference type="HAMAP-Rule" id="MF_00121"/>
    </source>
</evidence>
<dbReference type="InterPro" id="IPR042114">
    <property type="entry name" value="GatB_C_1"/>
</dbReference>
<evidence type="ECO:0000259" key="11">
    <source>
        <dbReference type="SMART" id="SM00845"/>
    </source>
</evidence>
<evidence type="ECO:0000313" key="12">
    <source>
        <dbReference type="EMBL" id="MBP1924653.1"/>
    </source>
</evidence>
<comment type="subunit">
    <text evidence="2 10">Heterotrimer of A, B and C subunits.</text>
</comment>
<evidence type="ECO:0000256" key="7">
    <source>
        <dbReference type="ARBA" id="ARBA00024799"/>
    </source>
</evidence>
<gene>
    <name evidence="10" type="primary">gatB</name>
    <name evidence="12" type="ORF">J2Z76_000506</name>
</gene>
<dbReference type="InterPro" id="IPR006075">
    <property type="entry name" value="Asn/Gln-tRNA_Trfase_suB/E_cat"/>
</dbReference>
<reference evidence="12 13" key="1">
    <citation type="submission" date="2021-03" db="EMBL/GenBank/DDBJ databases">
        <title>Genomic Encyclopedia of Type Strains, Phase IV (KMG-IV): sequencing the most valuable type-strain genomes for metagenomic binning, comparative biology and taxonomic classification.</title>
        <authorList>
            <person name="Goeker M."/>
        </authorList>
    </citation>
    <scope>NUCLEOTIDE SEQUENCE [LARGE SCALE GENOMIC DNA]</scope>
    <source>
        <strain evidence="12 13">DSM 24004</strain>
    </source>
</reference>
<dbReference type="InterPro" id="IPR023168">
    <property type="entry name" value="GatB_Yqey_C_2"/>
</dbReference>
<dbReference type="InterPro" id="IPR017958">
    <property type="entry name" value="Gln-tRNA_amidoTrfase_suB_CS"/>
</dbReference>
<dbReference type="SUPFAM" id="SSF89095">
    <property type="entry name" value="GatB/YqeY motif"/>
    <property type="match status" value="1"/>
</dbReference>
<sequence length="473" mass="53958">MSWELVAGLETHIELSTKTKIFCNCTTEFGGDPNTHCCPVCIGLPGTLPKLNENVVNYAVKAGLATNCKIRKISKMDRKNYVYPDLPKAYQISQFDKPLCEGGYITLDSGKRINITRIHIEEDAGKLMHERGDTYIDYNRGGVPLIEIVSEPDIRSIDEAIEYIEKLRLIMKYIGVSDVKMQEGSLRCDVNISIRKDGEEKLGTRAEIKNMNSLAFIAKAMDYEINRQIEILENDGEIVQETRRYNSNLNITESMRGKEDADDYRYFREPDLVTISITDEQIDKFKNELPELPDAKLQRFISQYGLPYDDAVLLIKYKKISEYYEEACKNVENCKMVSNFILGQIFRRLSTEIDKEECCITISPKYLNELVMLTEKKKLALNLARNTLEQMLDTGKSVYDLISESDMEGIDDNELRNLCEKAVQENEKAVDEYLKGKEKAIGSIIGYIMKQTKGKADAALATEIVKEIIKALR</sequence>
<comment type="catalytic activity">
    <reaction evidence="8 10">
        <text>L-aspartyl-tRNA(Asn) + L-glutamine + ATP + H2O = L-asparaginyl-tRNA(Asn) + L-glutamate + ADP + phosphate + 2 H(+)</text>
        <dbReference type="Rhea" id="RHEA:14513"/>
        <dbReference type="Rhea" id="RHEA-COMP:9674"/>
        <dbReference type="Rhea" id="RHEA-COMP:9677"/>
        <dbReference type="ChEBI" id="CHEBI:15377"/>
        <dbReference type="ChEBI" id="CHEBI:15378"/>
        <dbReference type="ChEBI" id="CHEBI:29985"/>
        <dbReference type="ChEBI" id="CHEBI:30616"/>
        <dbReference type="ChEBI" id="CHEBI:43474"/>
        <dbReference type="ChEBI" id="CHEBI:58359"/>
        <dbReference type="ChEBI" id="CHEBI:78515"/>
        <dbReference type="ChEBI" id="CHEBI:78516"/>
        <dbReference type="ChEBI" id="CHEBI:456216"/>
    </reaction>
</comment>
<keyword evidence="4 10" id="KW-0547">Nucleotide-binding</keyword>
<dbReference type="Proteomes" id="UP001519342">
    <property type="component" value="Unassembled WGS sequence"/>
</dbReference>
<evidence type="ECO:0000256" key="8">
    <source>
        <dbReference type="ARBA" id="ARBA00047380"/>
    </source>
</evidence>
<keyword evidence="3 10" id="KW-0436">Ligase</keyword>
<dbReference type="EMBL" id="JAGGKS010000001">
    <property type="protein sequence ID" value="MBP1924653.1"/>
    <property type="molecule type" value="Genomic_DNA"/>
</dbReference>
<dbReference type="NCBIfam" id="NF004012">
    <property type="entry name" value="PRK05477.1-2"/>
    <property type="match status" value="1"/>
</dbReference>
<keyword evidence="6 10" id="KW-0648">Protein biosynthesis</keyword>
<proteinExistence type="inferred from homology"/>
<dbReference type="InterPro" id="IPR018027">
    <property type="entry name" value="Asn/Gln_amidotransferase"/>
</dbReference>
<protein>
    <recommendedName>
        <fullName evidence="10">Aspartyl/glutamyl-tRNA(Asn/Gln) amidotransferase subunit B</fullName>
        <shortName evidence="10">Asp/Glu-ADT subunit B</shortName>
        <ecNumber evidence="10">6.3.5.-</ecNumber>
    </recommendedName>
</protein>
<dbReference type="GO" id="GO:0050567">
    <property type="term" value="F:glutaminyl-tRNA synthase (glutamine-hydrolyzing) activity"/>
    <property type="evidence" value="ECO:0007669"/>
    <property type="project" value="UniProtKB-EC"/>
</dbReference>
<comment type="function">
    <text evidence="7 10">Allows the formation of correctly charged Asn-tRNA(Asn) or Gln-tRNA(Gln) through the transamidation of misacylated Asp-tRNA(Asn) or Glu-tRNA(Gln) in organisms which lack either or both of asparaginyl-tRNA or glutaminyl-tRNA synthetases. The reaction takes place in the presence of glutamine and ATP through an activated phospho-Asp-tRNA(Asn) or phospho-Glu-tRNA(Gln).</text>
</comment>
<dbReference type="NCBIfam" id="NF004014">
    <property type="entry name" value="PRK05477.1-4"/>
    <property type="match status" value="1"/>
</dbReference>
<feature type="domain" description="Asn/Gln amidotransferase" evidence="11">
    <location>
        <begin position="322"/>
        <end position="469"/>
    </location>
</feature>
<dbReference type="Gene3D" id="1.10.150.380">
    <property type="entry name" value="GatB domain, N-terminal subdomain"/>
    <property type="match status" value="1"/>
</dbReference>
<accession>A0ABS4GAD9</accession>
<evidence type="ECO:0000256" key="5">
    <source>
        <dbReference type="ARBA" id="ARBA00022840"/>
    </source>
</evidence>
<evidence type="ECO:0000256" key="3">
    <source>
        <dbReference type="ARBA" id="ARBA00022598"/>
    </source>
</evidence>